<feature type="compositionally biased region" description="Basic and acidic residues" evidence="1">
    <location>
        <begin position="234"/>
        <end position="261"/>
    </location>
</feature>
<protein>
    <submittedName>
        <fullName evidence="2">Uncharacterized protein</fullName>
    </submittedName>
</protein>
<evidence type="ECO:0000256" key="1">
    <source>
        <dbReference type="SAM" id="MobiDB-lite"/>
    </source>
</evidence>
<feature type="compositionally biased region" description="Basic and acidic residues" evidence="1">
    <location>
        <begin position="347"/>
        <end position="357"/>
    </location>
</feature>
<comment type="caution">
    <text evidence="2">The sequence shown here is derived from an EMBL/GenBank/DDBJ whole genome shotgun (WGS) entry which is preliminary data.</text>
</comment>
<organism evidence="2 3">
    <name type="scientific">Cladophialophora chaetospira</name>
    <dbReference type="NCBI Taxonomy" id="386627"/>
    <lineage>
        <taxon>Eukaryota</taxon>
        <taxon>Fungi</taxon>
        <taxon>Dikarya</taxon>
        <taxon>Ascomycota</taxon>
        <taxon>Pezizomycotina</taxon>
        <taxon>Eurotiomycetes</taxon>
        <taxon>Chaetothyriomycetidae</taxon>
        <taxon>Chaetothyriales</taxon>
        <taxon>Herpotrichiellaceae</taxon>
        <taxon>Cladophialophora</taxon>
    </lineage>
</organism>
<evidence type="ECO:0000313" key="2">
    <source>
        <dbReference type="EMBL" id="KAJ9615284.1"/>
    </source>
</evidence>
<dbReference type="PANTHER" id="PTHR42354:SF1">
    <property type="entry name" value="C2H2-TYPE DOMAIN-CONTAINING PROTEIN"/>
    <property type="match status" value="1"/>
</dbReference>
<proteinExistence type="predicted"/>
<gene>
    <name evidence="2" type="ORF">H2200_001359</name>
</gene>
<keyword evidence="3" id="KW-1185">Reference proteome</keyword>
<accession>A0AA38XKQ2</accession>
<feature type="region of interest" description="Disordered" evidence="1">
    <location>
        <begin position="303"/>
        <end position="331"/>
    </location>
</feature>
<dbReference type="AlphaFoldDB" id="A0AA38XKQ2"/>
<feature type="region of interest" description="Disordered" evidence="1">
    <location>
        <begin position="146"/>
        <end position="282"/>
    </location>
</feature>
<feature type="compositionally biased region" description="Low complexity" evidence="1">
    <location>
        <begin position="188"/>
        <end position="207"/>
    </location>
</feature>
<dbReference type="PANTHER" id="PTHR42354">
    <property type="entry name" value="C2H2-TYPE DOMAIN-CONTAINING PROTEIN"/>
    <property type="match status" value="1"/>
</dbReference>
<feature type="compositionally biased region" description="Basic and acidic residues" evidence="1">
    <location>
        <begin position="210"/>
        <end position="223"/>
    </location>
</feature>
<name>A0AA38XKQ2_9EURO</name>
<dbReference type="EMBL" id="JAPDRK010000002">
    <property type="protein sequence ID" value="KAJ9615284.1"/>
    <property type="molecule type" value="Genomic_DNA"/>
</dbReference>
<dbReference type="Proteomes" id="UP001172673">
    <property type="component" value="Unassembled WGS sequence"/>
</dbReference>
<feature type="region of interest" description="Disordered" evidence="1">
    <location>
        <begin position="347"/>
        <end position="376"/>
    </location>
</feature>
<sequence>MGGIDVASVVTSIISAFGSGLDIFHRLSGKKRRNKARLPRPAEEEEWLRHSLSNRPVEIRHEFDRQVAKYGHRFELGDGQAQSSLAHTLLVLNTGLINLINRALSNDSKTASASKRTLYGLSETAATDTMAALAQLSSRLNLASPSRLALESKEKRRVSDKHDHRERHSTPAAIPKQVNRPPPTPLLVRGGWVRSKSGSSVVSGASARKARTEHGDKHQRSRSDSAIMKSASRSPDRHKAKRDEKAEHGSDLGWKRIDRSTHGIKTSSRHKSEEHLRPQRQPSMLLVPADFFNGVEYITEKTMPEEAPPRPPKIPLHSRPAQPQGRTRPTSTMTFMTASTKIGEIPESRFQSKEEVQSRPMPYTIPPPLEPIEPRKRKGFKFWKREDKRQDVAAY</sequence>
<reference evidence="2" key="1">
    <citation type="submission" date="2022-10" db="EMBL/GenBank/DDBJ databases">
        <title>Culturing micro-colonial fungi from biological soil crusts in the Mojave desert and describing Neophaeococcomyces mojavensis, and introducing the new genera and species Taxawa tesnikishii.</title>
        <authorList>
            <person name="Kurbessoian T."/>
            <person name="Stajich J.E."/>
        </authorList>
    </citation>
    <scope>NUCLEOTIDE SEQUENCE</scope>
    <source>
        <strain evidence="2">TK_41</strain>
    </source>
</reference>
<evidence type="ECO:0000313" key="3">
    <source>
        <dbReference type="Proteomes" id="UP001172673"/>
    </source>
</evidence>
<feature type="compositionally biased region" description="Basic and acidic residues" evidence="1">
    <location>
        <begin position="160"/>
        <end position="169"/>
    </location>
</feature>